<dbReference type="PANTHER" id="PTHR32347:SF29">
    <property type="entry name" value="UPF0194 MEMBRANE PROTEIN YBHG"/>
    <property type="match status" value="1"/>
</dbReference>
<dbReference type="InterPro" id="IPR006143">
    <property type="entry name" value="RND_pump_MFP"/>
</dbReference>
<dbReference type="AlphaFoldDB" id="A0A1V0B780"/>
<reference evidence="5 6" key="1">
    <citation type="submission" date="2017-03" db="EMBL/GenBank/DDBJ databases">
        <title>Complete genome sequence of the novel DNRA strain Pseudomonas sp. S-6-2 isolated from Chinese polluted river sediment. Journal of Biotechnology.</title>
        <authorList>
            <person name="Li J."/>
            <person name="Xiang F."/>
            <person name="Wang L."/>
            <person name="Xi L."/>
            <person name="Liu J."/>
        </authorList>
    </citation>
    <scope>NUCLEOTIDE SEQUENCE [LARGE SCALE GENOMIC DNA]</scope>
    <source>
        <strain evidence="5 6">S-6-2</strain>
    </source>
</reference>
<evidence type="ECO:0000256" key="2">
    <source>
        <dbReference type="ARBA" id="ARBA00009477"/>
    </source>
</evidence>
<dbReference type="KEGG" id="ppha:BVH74_13950"/>
<dbReference type="SUPFAM" id="SSF111369">
    <property type="entry name" value="HlyD-like secretion proteins"/>
    <property type="match status" value="1"/>
</dbReference>
<dbReference type="Proteomes" id="UP000243488">
    <property type="component" value="Chromosome"/>
</dbReference>
<comment type="similarity">
    <text evidence="2">Belongs to the membrane fusion protein (MFP) (TC 8.A.1) family.</text>
</comment>
<accession>A0A1V0B780</accession>
<feature type="domain" description="YknX-like C-terminal permuted SH3-like" evidence="4">
    <location>
        <begin position="326"/>
        <end position="387"/>
    </location>
</feature>
<gene>
    <name evidence="5" type="ORF">BVH74_13950</name>
</gene>
<evidence type="ECO:0000259" key="4">
    <source>
        <dbReference type="Pfam" id="PF25989"/>
    </source>
</evidence>
<name>A0A1V0B780_9GAMM</name>
<dbReference type="NCBIfam" id="TIGR01730">
    <property type="entry name" value="RND_mfp"/>
    <property type="match status" value="1"/>
</dbReference>
<dbReference type="InterPro" id="IPR058637">
    <property type="entry name" value="YknX-like_C"/>
</dbReference>
<proteinExistence type="inferred from homology"/>
<evidence type="ECO:0000313" key="5">
    <source>
        <dbReference type="EMBL" id="AQZ95785.1"/>
    </source>
</evidence>
<dbReference type="Gene3D" id="1.10.287.470">
    <property type="entry name" value="Helix hairpin bin"/>
    <property type="match status" value="1"/>
</dbReference>
<dbReference type="Gene3D" id="2.40.50.100">
    <property type="match status" value="1"/>
</dbReference>
<dbReference type="GO" id="GO:0016020">
    <property type="term" value="C:membrane"/>
    <property type="evidence" value="ECO:0007669"/>
    <property type="project" value="InterPro"/>
</dbReference>
<keyword evidence="3" id="KW-0175">Coiled coil</keyword>
<dbReference type="Gene3D" id="2.40.420.20">
    <property type="match status" value="1"/>
</dbReference>
<sequence length="395" mass="42864">MKHSKRRLILAGVGVALLLALGLGFRSPAILVETAEVQQGPFRVSIEEEGRTRLADRYEVSAAVAGHLNRIELEPGDRLEPGDTLFTINPSASIPLDSRSRSQAEAALASAEAALLAAHSLVDSEQARLQLAETELSRIRRLVNAGHVAVDALDRAETEQRQADAALRSARFAADVARHERDNAQAVLAVTSGQPGSEALIVRSPLSATVLRRLRQSEGPVLAGDKLLVLGDLDSLEVEVDVLSADAVRLRPGMPVELERWGGDSLLNGLVKRIEPAGFTKVSALGVDEQRVWVIVELISPRAAWQHLGDGYRVEARFVQWQAEEVLQIPTSALFRQSGGWAVYLLNNGRAQLREVKPGRRSGLMTEIIEGLGAGERVILYPGQEIAADTRVKER</sequence>
<evidence type="ECO:0000256" key="3">
    <source>
        <dbReference type="ARBA" id="ARBA00023054"/>
    </source>
</evidence>
<dbReference type="RefSeq" id="WP_080050662.1">
    <property type="nucleotide sequence ID" value="NZ_CP020100.1"/>
</dbReference>
<dbReference type="PANTHER" id="PTHR32347">
    <property type="entry name" value="EFFLUX SYSTEM COMPONENT YKNX-RELATED"/>
    <property type="match status" value="1"/>
</dbReference>
<dbReference type="Pfam" id="PF25989">
    <property type="entry name" value="YknX_C"/>
    <property type="match status" value="1"/>
</dbReference>
<dbReference type="GO" id="GO:0022857">
    <property type="term" value="F:transmembrane transporter activity"/>
    <property type="evidence" value="ECO:0007669"/>
    <property type="project" value="InterPro"/>
</dbReference>
<dbReference type="InterPro" id="IPR050465">
    <property type="entry name" value="UPF0194_transport"/>
</dbReference>
<dbReference type="GO" id="GO:0030313">
    <property type="term" value="C:cell envelope"/>
    <property type="evidence" value="ECO:0007669"/>
    <property type="project" value="UniProtKB-SubCell"/>
</dbReference>
<evidence type="ECO:0000313" key="6">
    <source>
        <dbReference type="Proteomes" id="UP000243488"/>
    </source>
</evidence>
<dbReference type="STRING" id="1931241.BVH74_13950"/>
<dbReference type="EMBL" id="CP020100">
    <property type="protein sequence ID" value="AQZ95785.1"/>
    <property type="molecule type" value="Genomic_DNA"/>
</dbReference>
<keyword evidence="6" id="KW-1185">Reference proteome</keyword>
<protein>
    <recommendedName>
        <fullName evidence="4">YknX-like C-terminal permuted SH3-like domain-containing protein</fullName>
    </recommendedName>
</protein>
<comment type="subcellular location">
    <subcellularLocation>
        <location evidence="1">Cell envelope</location>
    </subcellularLocation>
</comment>
<organism evidence="5 6">
    <name type="scientific">Halopseudomonas phragmitis</name>
    <dbReference type="NCBI Taxonomy" id="1931241"/>
    <lineage>
        <taxon>Bacteria</taxon>
        <taxon>Pseudomonadati</taxon>
        <taxon>Pseudomonadota</taxon>
        <taxon>Gammaproteobacteria</taxon>
        <taxon>Pseudomonadales</taxon>
        <taxon>Pseudomonadaceae</taxon>
        <taxon>Halopseudomonas</taxon>
    </lineage>
</organism>
<dbReference type="Gene3D" id="2.40.30.170">
    <property type="match status" value="1"/>
</dbReference>
<evidence type="ECO:0000256" key="1">
    <source>
        <dbReference type="ARBA" id="ARBA00004196"/>
    </source>
</evidence>